<sequence>EASSIRIRRPPQLASGSESVLTCKASGFYPRNVSAQWFHGDAPAPPGSVKDVIAAASDGTFSLLSSYAFRARARDHGVQCRCLVSHPTWAWGRSANVTLDVGYGPGFVNVTSDPGPVTQGSLLLPAGSPLTFSCSADGNPRPETRWLGGNVTARHVGGTLQLAAVREEDEGTYWCVAKNLYGEKNASITLLVSQSQTSPGSLNSRSEGALPPLSESQGASPDPIYSVLELSSKRARQREPVPHTVDESQPIYTEVKFPLAPRNRNIMEATESTIYSTVIFRNA</sequence>
<feature type="domain" description="Ig-like" evidence="7">
    <location>
        <begin position="1"/>
        <end position="98"/>
    </location>
</feature>
<evidence type="ECO:0000256" key="2">
    <source>
        <dbReference type="ARBA" id="ARBA00023136"/>
    </source>
</evidence>
<evidence type="ECO:0000256" key="6">
    <source>
        <dbReference type="SAM" id="MobiDB-lite"/>
    </source>
</evidence>
<feature type="region of interest" description="Disordered" evidence="6">
    <location>
        <begin position="196"/>
        <end position="222"/>
    </location>
</feature>
<dbReference type="Gene3D" id="2.60.40.10">
    <property type="entry name" value="Immunoglobulins"/>
    <property type="match status" value="2"/>
</dbReference>
<dbReference type="AlphaFoldDB" id="A0A9D3RVH0"/>
<dbReference type="InterPro" id="IPR013783">
    <property type="entry name" value="Ig-like_fold"/>
</dbReference>
<dbReference type="InterPro" id="IPR051275">
    <property type="entry name" value="Cell_adhesion_signaling"/>
</dbReference>
<comment type="caution">
    <text evidence="8">The sequence shown here is derived from an EMBL/GenBank/DDBJ whole genome shotgun (WGS) entry which is preliminary data.</text>
</comment>
<dbReference type="InterPro" id="IPR007110">
    <property type="entry name" value="Ig-like_dom"/>
</dbReference>
<feature type="compositionally biased region" description="Polar residues" evidence="6">
    <location>
        <begin position="196"/>
        <end position="206"/>
    </location>
</feature>
<evidence type="ECO:0000256" key="5">
    <source>
        <dbReference type="ARBA" id="ARBA00023319"/>
    </source>
</evidence>
<dbReference type="GO" id="GO:0098609">
    <property type="term" value="P:cell-cell adhesion"/>
    <property type="evidence" value="ECO:0007669"/>
    <property type="project" value="TreeGrafter"/>
</dbReference>
<dbReference type="CDD" id="cd00098">
    <property type="entry name" value="IgC1"/>
    <property type="match status" value="1"/>
</dbReference>
<dbReference type="GO" id="GO:0005911">
    <property type="term" value="C:cell-cell junction"/>
    <property type="evidence" value="ECO:0007669"/>
    <property type="project" value="TreeGrafter"/>
</dbReference>
<dbReference type="PANTHER" id="PTHR11640:SF158">
    <property type="entry name" value="V-SET AND IMMUNOGLOBULIN DOMAIN-CONTAINING PROTEIN 10-LIKE 2"/>
    <property type="match status" value="1"/>
</dbReference>
<organism evidence="8 9">
    <name type="scientific">Anguilla anguilla</name>
    <name type="common">European freshwater eel</name>
    <name type="synonym">Muraena anguilla</name>
    <dbReference type="NCBI Taxonomy" id="7936"/>
    <lineage>
        <taxon>Eukaryota</taxon>
        <taxon>Metazoa</taxon>
        <taxon>Chordata</taxon>
        <taxon>Craniata</taxon>
        <taxon>Vertebrata</taxon>
        <taxon>Euteleostomi</taxon>
        <taxon>Actinopterygii</taxon>
        <taxon>Neopterygii</taxon>
        <taxon>Teleostei</taxon>
        <taxon>Anguilliformes</taxon>
        <taxon>Anguillidae</taxon>
        <taxon>Anguilla</taxon>
    </lineage>
</organism>
<dbReference type="InterPro" id="IPR003597">
    <property type="entry name" value="Ig_C1-set"/>
</dbReference>
<proteinExistence type="predicted"/>
<evidence type="ECO:0000259" key="7">
    <source>
        <dbReference type="PROSITE" id="PS50835"/>
    </source>
</evidence>
<gene>
    <name evidence="8" type="ORF">ANANG_G00164120</name>
</gene>
<dbReference type="CDD" id="cd00096">
    <property type="entry name" value="Ig"/>
    <property type="match status" value="1"/>
</dbReference>
<dbReference type="GO" id="GO:0005886">
    <property type="term" value="C:plasma membrane"/>
    <property type="evidence" value="ECO:0007669"/>
    <property type="project" value="TreeGrafter"/>
</dbReference>
<evidence type="ECO:0000256" key="4">
    <source>
        <dbReference type="ARBA" id="ARBA00023180"/>
    </source>
</evidence>
<dbReference type="SUPFAM" id="SSF48726">
    <property type="entry name" value="Immunoglobulin"/>
    <property type="match status" value="2"/>
</dbReference>
<dbReference type="SMART" id="SM00409">
    <property type="entry name" value="IG"/>
    <property type="match status" value="1"/>
</dbReference>
<keyword evidence="2" id="KW-0472">Membrane</keyword>
<evidence type="ECO:0000256" key="1">
    <source>
        <dbReference type="ARBA" id="ARBA00004479"/>
    </source>
</evidence>
<feature type="non-terminal residue" evidence="8">
    <location>
        <position position="283"/>
    </location>
</feature>
<evidence type="ECO:0000313" key="9">
    <source>
        <dbReference type="Proteomes" id="UP001044222"/>
    </source>
</evidence>
<dbReference type="InterPro" id="IPR036179">
    <property type="entry name" value="Ig-like_dom_sf"/>
</dbReference>
<name>A0A9D3RVH0_ANGAN</name>
<dbReference type="InterPro" id="IPR003599">
    <property type="entry name" value="Ig_sub"/>
</dbReference>
<dbReference type="InterPro" id="IPR003598">
    <property type="entry name" value="Ig_sub2"/>
</dbReference>
<keyword evidence="3" id="KW-1015">Disulfide bond</keyword>
<keyword evidence="9" id="KW-1185">Reference proteome</keyword>
<dbReference type="EMBL" id="JAFIRN010000008">
    <property type="protein sequence ID" value="KAG5844590.1"/>
    <property type="molecule type" value="Genomic_DNA"/>
</dbReference>
<evidence type="ECO:0000313" key="8">
    <source>
        <dbReference type="EMBL" id="KAG5844590.1"/>
    </source>
</evidence>
<dbReference type="Pfam" id="PF13927">
    <property type="entry name" value="Ig_3"/>
    <property type="match status" value="1"/>
</dbReference>
<dbReference type="GO" id="GO:0050839">
    <property type="term" value="F:cell adhesion molecule binding"/>
    <property type="evidence" value="ECO:0007669"/>
    <property type="project" value="TreeGrafter"/>
</dbReference>
<reference evidence="8" key="1">
    <citation type="submission" date="2021-01" db="EMBL/GenBank/DDBJ databases">
        <title>A chromosome-scale assembly of European eel, Anguilla anguilla.</title>
        <authorList>
            <person name="Henkel C."/>
            <person name="Jong-Raadsen S.A."/>
            <person name="Dufour S."/>
            <person name="Weltzien F.-A."/>
            <person name="Palstra A.P."/>
            <person name="Pelster B."/>
            <person name="Spaink H.P."/>
            <person name="Van Den Thillart G.E."/>
            <person name="Jansen H."/>
            <person name="Zahm M."/>
            <person name="Klopp C."/>
            <person name="Cedric C."/>
            <person name="Louis A."/>
            <person name="Berthelot C."/>
            <person name="Parey E."/>
            <person name="Roest Crollius H."/>
            <person name="Montfort J."/>
            <person name="Robinson-Rechavi M."/>
            <person name="Bucao C."/>
            <person name="Bouchez O."/>
            <person name="Gislard M."/>
            <person name="Lluch J."/>
            <person name="Milhes M."/>
            <person name="Lampietro C."/>
            <person name="Lopez Roques C."/>
            <person name="Donnadieu C."/>
            <person name="Braasch I."/>
            <person name="Desvignes T."/>
            <person name="Postlethwait J."/>
            <person name="Bobe J."/>
            <person name="Guiguen Y."/>
            <person name="Dirks R."/>
        </authorList>
    </citation>
    <scope>NUCLEOTIDE SEQUENCE</scope>
    <source>
        <strain evidence="8">Tag_6206</strain>
        <tissue evidence="8">Liver</tissue>
    </source>
</reference>
<dbReference type="PROSITE" id="PS50835">
    <property type="entry name" value="IG_LIKE"/>
    <property type="match status" value="2"/>
</dbReference>
<dbReference type="PANTHER" id="PTHR11640">
    <property type="entry name" value="NEPHRIN"/>
    <property type="match status" value="1"/>
</dbReference>
<dbReference type="Proteomes" id="UP001044222">
    <property type="component" value="Chromosome 8"/>
</dbReference>
<dbReference type="SMART" id="SM00407">
    <property type="entry name" value="IGc1"/>
    <property type="match status" value="1"/>
</dbReference>
<feature type="domain" description="Ig-like" evidence="7">
    <location>
        <begin position="105"/>
        <end position="193"/>
    </location>
</feature>
<comment type="subcellular location">
    <subcellularLocation>
        <location evidence="1">Membrane</location>
        <topology evidence="1">Single-pass type I membrane protein</topology>
    </subcellularLocation>
</comment>
<evidence type="ECO:0000256" key="3">
    <source>
        <dbReference type="ARBA" id="ARBA00023157"/>
    </source>
</evidence>
<dbReference type="SMART" id="SM00408">
    <property type="entry name" value="IGc2"/>
    <property type="match status" value="1"/>
</dbReference>
<keyword evidence="4" id="KW-0325">Glycoprotein</keyword>
<keyword evidence="5" id="KW-0393">Immunoglobulin domain</keyword>
<accession>A0A9D3RVH0</accession>
<protein>
    <recommendedName>
        <fullName evidence="7">Ig-like domain-containing protein</fullName>
    </recommendedName>
</protein>
<dbReference type="Pfam" id="PF07654">
    <property type="entry name" value="C1-set"/>
    <property type="match status" value="1"/>
</dbReference>